<organism evidence="2">
    <name type="scientific">uncultured Alphaproteobacteria bacterium</name>
    <dbReference type="NCBI Taxonomy" id="91750"/>
    <lineage>
        <taxon>Bacteria</taxon>
        <taxon>Pseudomonadati</taxon>
        <taxon>Pseudomonadota</taxon>
        <taxon>Alphaproteobacteria</taxon>
        <taxon>environmental samples</taxon>
    </lineage>
</organism>
<sequence>MTDNTSPENQETPKELHIPCPQPLSDEEFRERLLAETKRQIPDAEEKTAEAAGLDLLTNGEMIDEMIYQESLHGLYEDIADARLDGDTERLQDNLIFFGFYDKQELESITTLRQYQQEDTLNSVIVNRIAQVSDMKPITSFLQNLTECETAETNFKLDTAFEKIEDFAETLQSGVKSKVYLSVARQYRRLQEKEAGYATGQELNALKHALFYANEYKTINACDQRLRPKSDEKKLVAVAYKRAIKSTDNPRQLYKLHSELGEIYRTQGSIVGYISDNSEKAKNLDKAAHHYSMSAQYAANDDDKLLSLRNLAQVQMMAGKTEDWAVTKFQTAMLIDGYERCSMLLGTAERLGKNGRYIVDTALKEIRKAEITPKEKLTLNERAYTQLLKYSSPEETAEINKKMAALAKRKINILKKDPYTY</sequence>
<protein>
    <submittedName>
        <fullName evidence="2">Uncharacterized protein</fullName>
    </submittedName>
</protein>
<feature type="region of interest" description="Disordered" evidence="1">
    <location>
        <begin position="1"/>
        <end position="23"/>
    </location>
</feature>
<evidence type="ECO:0000256" key="1">
    <source>
        <dbReference type="SAM" id="MobiDB-lite"/>
    </source>
</evidence>
<dbReference type="AlphaFoldDB" id="A0A6G8F3C4"/>
<gene>
    <name evidence="2" type="ORF">PlAlph_4730</name>
</gene>
<name>A0A6G8F3C4_9PROT</name>
<proteinExistence type="predicted"/>
<accession>A0A6G8F3C4</accession>
<reference evidence="2" key="1">
    <citation type="journal article" date="2020" name="J. ISSAAS">
        <title>Lactobacilli and other gastrointestinal microbiota of Peromyscus leucopus, reservoir host for agents of Lyme disease and other zoonoses in North America.</title>
        <authorList>
            <person name="Milovic A."/>
            <person name="Bassam K."/>
            <person name="Shao H."/>
            <person name="Chatzistamou I."/>
            <person name="Tufts D.M."/>
            <person name="Diuk-Wasser M."/>
            <person name="Barbour A.G."/>
        </authorList>
    </citation>
    <scope>NUCLEOTIDE SEQUENCE</scope>
    <source>
        <strain evidence="2">LL90</strain>
    </source>
</reference>
<dbReference type="EMBL" id="MN990731">
    <property type="protein sequence ID" value="QIM10581.1"/>
    <property type="molecule type" value="Genomic_DNA"/>
</dbReference>
<evidence type="ECO:0000313" key="2">
    <source>
        <dbReference type="EMBL" id="QIM10581.1"/>
    </source>
</evidence>
<feature type="compositionally biased region" description="Polar residues" evidence="1">
    <location>
        <begin position="1"/>
        <end position="10"/>
    </location>
</feature>